<feature type="repeat" description="ANK" evidence="3">
    <location>
        <begin position="575"/>
        <end position="597"/>
    </location>
</feature>
<reference evidence="5" key="1">
    <citation type="journal article" date="2021" name="Sci. Adv.">
        <title>The American lobster genome reveals insights on longevity, neural, and immune adaptations.</title>
        <authorList>
            <person name="Polinski J.M."/>
            <person name="Zimin A.V."/>
            <person name="Clark K.F."/>
            <person name="Kohn A.B."/>
            <person name="Sadowski N."/>
            <person name="Timp W."/>
            <person name="Ptitsyn A."/>
            <person name="Khanna P."/>
            <person name="Romanova D.Y."/>
            <person name="Williams P."/>
            <person name="Greenwood S.J."/>
            <person name="Moroz L.L."/>
            <person name="Walt D.R."/>
            <person name="Bodnar A.G."/>
        </authorList>
    </citation>
    <scope>NUCLEOTIDE SEQUENCE</scope>
    <source>
        <strain evidence="5">GMGI-L3</strain>
    </source>
</reference>
<accession>A0A8J5JNT8</accession>
<dbReference type="EMBL" id="JAHLQT010029607">
    <property type="protein sequence ID" value="KAG7161191.1"/>
    <property type="molecule type" value="Genomic_DNA"/>
</dbReference>
<feature type="repeat" description="ANK" evidence="3">
    <location>
        <begin position="870"/>
        <end position="902"/>
    </location>
</feature>
<dbReference type="Pfam" id="PF12796">
    <property type="entry name" value="Ank_2"/>
    <property type="match status" value="3"/>
</dbReference>
<dbReference type="Proteomes" id="UP000747542">
    <property type="component" value="Unassembled WGS sequence"/>
</dbReference>
<feature type="repeat" description="ANK" evidence="3">
    <location>
        <begin position="723"/>
        <end position="755"/>
    </location>
</feature>
<dbReference type="SUPFAM" id="SSF48403">
    <property type="entry name" value="Ankyrin repeat"/>
    <property type="match status" value="2"/>
</dbReference>
<evidence type="ECO:0000256" key="4">
    <source>
        <dbReference type="SAM" id="MobiDB-lite"/>
    </source>
</evidence>
<protein>
    <submittedName>
        <fullName evidence="5">Ankyrin repeat, PH and SEC7 domain containing protein secG-like 2</fullName>
    </submittedName>
</protein>
<feature type="repeat" description="ANK" evidence="3">
    <location>
        <begin position="903"/>
        <end position="936"/>
    </location>
</feature>
<dbReference type="PRINTS" id="PR01415">
    <property type="entry name" value="ANKYRIN"/>
</dbReference>
<keyword evidence="6" id="KW-1185">Reference proteome</keyword>
<dbReference type="InterPro" id="IPR036770">
    <property type="entry name" value="Ankyrin_rpt-contain_sf"/>
</dbReference>
<dbReference type="PROSITE" id="PS50297">
    <property type="entry name" value="ANK_REP_REGION"/>
    <property type="match status" value="6"/>
</dbReference>
<sequence>MVIFRSPAAAQGVKKRILLGGRSFPHWKTGQDTEVSPATDASHPLYDIVTTVDSLGHRRDVAALSVLHKTPVQEVFQLMAGLGLPLRAAQRSSRRMLSSVQLVEVTSQSAPEDLHGQSFTTVEPLDGDHTRRREDDYPTAPVHYLTPDVVTLQVKLSYQRQYERESAVDRRQTWQGDPSEATDVTRVNSDAAGEVTTSLGTDNTESMTTLSAVDTERKASPVSQVNTSENSAVIYAVDTKGYVTTLFRANSTFVVDTAGNVTVVSRADTSGSVAPSIRRDTTRDVAPPIRENTTGDVAPLLRSDTSRDMTMPLRSDIPRDVVLAARTDTIRDMATPLRRDIRRDVATPMRANSQKDITMLVTSDVTTPLRSDILRDVETPVRRDSTRYVTTPVRGNNGKDVSTTGTADTTREEATPGRADSTREVSTPPGSIHGSRGTSVVDIRELTPLYDRVRRRKVRQYVGVTANALLSGHLQKASLHAAAADGDVETIMKLLGEGELDVDILDHREQTPLHLAAGRGNLAAVNLLLQHGCQANRTDSDMRTPLHCAVESGEVEVVATLLAAGAETEATEKRRGRTPLHLATVANSLDILKLLLQPLIDNPWEGRRSLKMGDKQLTNSNKLPLEDYPEFSQLAGRCTGLAVAASVASGDLEPSTGYDEWQSSLREATELLLSAGAEVNITDHSGNTPMHAAILARQRGKERVCWSLLELLLDAGGDMAPPDGTPLLHAAASVNCLECIRLLLARGASVDSQLEATNFLIDAGANVEAQDTRHHHRALHHAILVDSPRLVERLIEVGADKGVTDRNGLTLFQFTLFKRRYKTLGVLVRLGVTEVGEEQRAIHYCACVGSQLAMEVLLDNEYNINETDGEGRTALHHAICSGHEPLVLYLINSGSSLRKADKTGATPLHYAVRWGGSDAVLRRLVKKEGNVAAVDRLGRTPLHYAA</sequence>
<dbReference type="Gene3D" id="1.25.40.20">
    <property type="entry name" value="Ankyrin repeat-containing domain"/>
    <property type="match status" value="5"/>
</dbReference>
<evidence type="ECO:0000313" key="5">
    <source>
        <dbReference type="EMBL" id="KAG7161191.1"/>
    </source>
</evidence>
<organism evidence="5 6">
    <name type="scientific">Homarus americanus</name>
    <name type="common">American lobster</name>
    <dbReference type="NCBI Taxonomy" id="6706"/>
    <lineage>
        <taxon>Eukaryota</taxon>
        <taxon>Metazoa</taxon>
        <taxon>Ecdysozoa</taxon>
        <taxon>Arthropoda</taxon>
        <taxon>Crustacea</taxon>
        <taxon>Multicrustacea</taxon>
        <taxon>Malacostraca</taxon>
        <taxon>Eumalacostraca</taxon>
        <taxon>Eucarida</taxon>
        <taxon>Decapoda</taxon>
        <taxon>Pleocyemata</taxon>
        <taxon>Astacidea</taxon>
        <taxon>Nephropoidea</taxon>
        <taxon>Nephropidae</taxon>
        <taxon>Homarus</taxon>
    </lineage>
</organism>
<dbReference type="PANTHER" id="PTHR24198">
    <property type="entry name" value="ANKYRIN REPEAT AND PROTEIN KINASE DOMAIN-CONTAINING PROTEIN"/>
    <property type="match status" value="1"/>
</dbReference>
<dbReference type="PANTHER" id="PTHR24198:SF165">
    <property type="entry name" value="ANKYRIN REPEAT-CONTAINING PROTEIN-RELATED"/>
    <property type="match status" value="1"/>
</dbReference>
<feature type="repeat" description="ANK" evidence="3">
    <location>
        <begin position="774"/>
        <end position="806"/>
    </location>
</feature>
<evidence type="ECO:0000256" key="2">
    <source>
        <dbReference type="ARBA" id="ARBA00023043"/>
    </source>
</evidence>
<keyword evidence="2 3" id="KW-0040">ANK repeat</keyword>
<evidence type="ECO:0000256" key="3">
    <source>
        <dbReference type="PROSITE-ProRule" id="PRU00023"/>
    </source>
</evidence>
<dbReference type="InterPro" id="IPR002110">
    <property type="entry name" value="Ankyrin_rpt"/>
</dbReference>
<feature type="repeat" description="ANK" evidence="3">
    <location>
        <begin position="508"/>
        <end position="540"/>
    </location>
</feature>
<feature type="repeat" description="ANK" evidence="3">
    <location>
        <begin position="685"/>
        <end position="724"/>
    </location>
</feature>
<feature type="compositionally biased region" description="Polar residues" evidence="4">
    <location>
        <begin position="399"/>
        <end position="408"/>
    </location>
</feature>
<dbReference type="SMART" id="SM00248">
    <property type="entry name" value="ANK"/>
    <property type="match status" value="11"/>
</dbReference>
<name>A0A8J5JNT8_HOMAM</name>
<feature type="region of interest" description="Disordered" evidence="4">
    <location>
        <begin position="389"/>
        <end position="437"/>
    </location>
</feature>
<keyword evidence="1" id="KW-0677">Repeat</keyword>
<feature type="compositionally biased region" description="Basic and acidic residues" evidence="4">
    <location>
        <begin position="409"/>
        <end position="423"/>
    </location>
</feature>
<dbReference type="PROSITE" id="PS50088">
    <property type="entry name" value="ANK_REPEAT"/>
    <property type="match status" value="8"/>
</dbReference>
<dbReference type="Pfam" id="PF00023">
    <property type="entry name" value="Ank"/>
    <property type="match status" value="2"/>
</dbReference>
<proteinExistence type="predicted"/>
<comment type="caution">
    <text evidence="5">The sequence shown here is derived from an EMBL/GenBank/DDBJ whole genome shotgun (WGS) entry which is preliminary data.</text>
</comment>
<gene>
    <name evidence="5" type="primary">secG-L2</name>
    <name evidence="5" type="ORF">Hamer_G016240</name>
</gene>
<evidence type="ECO:0000256" key="1">
    <source>
        <dbReference type="ARBA" id="ARBA00022737"/>
    </source>
</evidence>
<feature type="repeat" description="ANK" evidence="3">
    <location>
        <begin position="541"/>
        <end position="573"/>
    </location>
</feature>
<dbReference type="AlphaFoldDB" id="A0A8J5JNT8"/>
<evidence type="ECO:0000313" key="6">
    <source>
        <dbReference type="Proteomes" id="UP000747542"/>
    </source>
</evidence>